<keyword evidence="11" id="KW-1185">Reference proteome</keyword>
<dbReference type="AlphaFoldDB" id="C5CDM3"/>
<protein>
    <submittedName>
        <fullName evidence="10">ABC transporter related</fullName>
    </submittedName>
</protein>
<dbReference type="InterPro" id="IPR027417">
    <property type="entry name" value="P-loop_NTPase"/>
</dbReference>
<dbReference type="PANTHER" id="PTHR42711:SF5">
    <property type="entry name" value="ABC TRANSPORTER ATP-BINDING PROTEIN NATA"/>
    <property type="match status" value="1"/>
</dbReference>
<dbReference type="Gene3D" id="3.40.50.300">
    <property type="entry name" value="P-loop containing nucleotide triphosphate hydrolases"/>
    <property type="match status" value="1"/>
</dbReference>
<evidence type="ECO:0000313" key="10">
    <source>
        <dbReference type="EMBL" id="ACR80035.1"/>
    </source>
</evidence>
<dbReference type="InterPro" id="IPR003439">
    <property type="entry name" value="ABC_transporter-like_ATP-bd"/>
</dbReference>
<keyword evidence="5" id="KW-0547">Nucleotide-binding</keyword>
<keyword evidence="7" id="KW-1278">Translocase</keyword>
<dbReference type="GO" id="GO:0005886">
    <property type="term" value="C:plasma membrane"/>
    <property type="evidence" value="ECO:0007669"/>
    <property type="project" value="UniProtKB-SubCell"/>
</dbReference>
<keyword evidence="6" id="KW-0067">ATP-binding</keyword>
<dbReference type="PROSITE" id="PS50893">
    <property type="entry name" value="ABC_TRANSPORTER_2"/>
    <property type="match status" value="1"/>
</dbReference>
<gene>
    <name evidence="10" type="ordered locus">Kole_1341</name>
</gene>
<evidence type="ECO:0000256" key="4">
    <source>
        <dbReference type="ARBA" id="ARBA00022475"/>
    </source>
</evidence>
<dbReference type="SUPFAM" id="SSF52540">
    <property type="entry name" value="P-loop containing nucleoside triphosphate hydrolases"/>
    <property type="match status" value="1"/>
</dbReference>
<dbReference type="eggNOG" id="COG1131">
    <property type="taxonomic scope" value="Bacteria"/>
</dbReference>
<dbReference type="KEGG" id="kol:Kole_1341"/>
<feature type="domain" description="ABC transporter" evidence="9">
    <location>
        <begin position="7"/>
        <end position="232"/>
    </location>
</feature>
<proteinExistence type="inferred from homology"/>
<evidence type="ECO:0000256" key="8">
    <source>
        <dbReference type="ARBA" id="ARBA00023136"/>
    </source>
</evidence>
<dbReference type="OrthoDB" id="9804819at2"/>
<comment type="subcellular location">
    <subcellularLocation>
        <location evidence="1">Cell membrane</location>
    </subcellularLocation>
</comment>
<dbReference type="Proteomes" id="UP000002382">
    <property type="component" value="Chromosome"/>
</dbReference>
<dbReference type="InterPro" id="IPR003593">
    <property type="entry name" value="AAA+_ATPase"/>
</dbReference>
<keyword evidence="4" id="KW-1003">Cell membrane</keyword>
<dbReference type="HOGENOM" id="CLU_000604_1_2_0"/>
<evidence type="ECO:0000256" key="7">
    <source>
        <dbReference type="ARBA" id="ARBA00022967"/>
    </source>
</evidence>
<evidence type="ECO:0000256" key="6">
    <source>
        <dbReference type="ARBA" id="ARBA00022840"/>
    </source>
</evidence>
<accession>C5CDM3</accession>
<dbReference type="PANTHER" id="PTHR42711">
    <property type="entry name" value="ABC TRANSPORTER ATP-BINDING PROTEIN"/>
    <property type="match status" value="1"/>
</dbReference>
<dbReference type="EMBL" id="CP001634">
    <property type="protein sequence ID" value="ACR80035.1"/>
    <property type="molecule type" value="Genomic_DNA"/>
</dbReference>
<dbReference type="GO" id="GO:0005524">
    <property type="term" value="F:ATP binding"/>
    <property type="evidence" value="ECO:0007669"/>
    <property type="project" value="UniProtKB-KW"/>
</dbReference>
<sequence length="308" mass="34403">MSAEVVLGVKNLRKYYGQVKAVNGISFEVKRGECLAILGPNGAGKTTTVEILEGLRKPDAGEIYYFGKVVKRIDDSIKERIGVQLQSSAFLEHLTVKETLDFFGGLYSKRLPSKELIRLLSLEEKVNARVKGLSGGQLQRLAVAVALINDPEIVYLDEPTTGMDPQARRMLWSTVEDLKKRGKTVILTTHYMEEAEYLADRVLIIDHGKVIAEGTVEELIRSIGEQSIIEFSLAGIETISIENLKKLLPDIEALEEGRCMITTNKVEESLSQLFEKTKNTGIIIDDVIIRRPNLEDVFLKLTGRSLRD</sequence>
<dbReference type="STRING" id="521045.Kole_1341"/>
<name>C5CDM3_KOSOT</name>
<dbReference type="InterPro" id="IPR050763">
    <property type="entry name" value="ABC_transporter_ATP-binding"/>
</dbReference>
<keyword evidence="8" id="KW-0472">Membrane</keyword>
<reference evidence="10 11" key="2">
    <citation type="journal article" date="2011" name="J. Bacteriol.">
        <title>Genome Sequence of Kosmotoga olearia Strain TBF 19.5.1, a Thermophilic Bacterium with a Wide Growth Temperature Range, Isolated from the Troll B Oil Platform in the North Sea.</title>
        <authorList>
            <person name="Swithers K.S."/>
            <person name="Dipippo J.L."/>
            <person name="Bruce D.C."/>
            <person name="Detter C."/>
            <person name="Tapia R."/>
            <person name="Han S."/>
            <person name="Goodwin L.A."/>
            <person name="Han J."/>
            <person name="Woyke T."/>
            <person name="Pitluck S."/>
            <person name="Pennacchio L."/>
            <person name="Nolan M."/>
            <person name="Mikhailova N."/>
            <person name="Land M.L."/>
            <person name="Nesbo C.L."/>
            <person name="Gogarten J.P."/>
            <person name="Noll K.M."/>
        </authorList>
    </citation>
    <scope>NUCLEOTIDE SEQUENCE [LARGE SCALE GENOMIC DNA]</scope>
    <source>
        <strain evidence="11">ATCC BAA-1733 / DSM 21960 / TBF 19.5.1</strain>
    </source>
</reference>
<dbReference type="InterPro" id="IPR017871">
    <property type="entry name" value="ABC_transporter-like_CS"/>
</dbReference>
<dbReference type="GO" id="GO:0016887">
    <property type="term" value="F:ATP hydrolysis activity"/>
    <property type="evidence" value="ECO:0007669"/>
    <property type="project" value="InterPro"/>
</dbReference>
<dbReference type="Pfam" id="PF00005">
    <property type="entry name" value="ABC_tran"/>
    <property type="match status" value="1"/>
</dbReference>
<evidence type="ECO:0000313" key="11">
    <source>
        <dbReference type="Proteomes" id="UP000002382"/>
    </source>
</evidence>
<organism evidence="10 11">
    <name type="scientific">Kosmotoga olearia (strain ATCC BAA-1733 / DSM 21960 / TBF 19.5.1)</name>
    <dbReference type="NCBI Taxonomy" id="521045"/>
    <lineage>
        <taxon>Bacteria</taxon>
        <taxon>Thermotogati</taxon>
        <taxon>Thermotogota</taxon>
        <taxon>Thermotogae</taxon>
        <taxon>Kosmotogales</taxon>
        <taxon>Kosmotogaceae</taxon>
        <taxon>Kosmotoga</taxon>
    </lineage>
</organism>
<dbReference type="CDD" id="cd03263">
    <property type="entry name" value="ABC_subfamily_A"/>
    <property type="match status" value="1"/>
</dbReference>
<dbReference type="PROSITE" id="PS00211">
    <property type="entry name" value="ABC_TRANSPORTER_1"/>
    <property type="match status" value="1"/>
</dbReference>
<evidence type="ECO:0000256" key="1">
    <source>
        <dbReference type="ARBA" id="ARBA00004236"/>
    </source>
</evidence>
<reference evidence="10 11" key="1">
    <citation type="submission" date="2009-06" db="EMBL/GenBank/DDBJ databases">
        <title>Complete sequence of Thermotogales bacterium TBF 19.5.1.</title>
        <authorList>
            <consortium name="US DOE Joint Genome Institute"/>
            <person name="Lucas S."/>
            <person name="Copeland A."/>
            <person name="Lapidus A."/>
            <person name="Glavina del Rio T."/>
            <person name="Tice H."/>
            <person name="Bruce D."/>
            <person name="Goodwin L."/>
            <person name="Pitluck S."/>
            <person name="Chertkov O."/>
            <person name="Brettin T."/>
            <person name="Detter J.C."/>
            <person name="Han C."/>
            <person name="Schmutz J."/>
            <person name="Larimer F."/>
            <person name="Land M."/>
            <person name="Hauser L."/>
            <person name="Kyrpides N."/>
            <person name="Ovchinnikova G."/>
            <person name="Noll K."/>
        </authorList>
    </citation>
    <scope>NUCLEOTIDE SEQUENCE [LARGE SCALE GENOMIC DNA]</scope>
    <source>
        <strain evidence="11">ATCC BAA-1733 / DSM 21960 / TBF 19.5.1</strain>
    </source>
</reference>
<evidence type="ECO:0000256" key="2">
    <source>
        <dbReference type="ARBA" id="ARBA00005417"/>
    </source>
</evidence>
<dbReference type="SMART" id="SM00382">
    <property type="entry name" value="AAA"/>
    <property type="match status" value="1"/>
</dbReference>
<dbReference type="FunFam" id="3.40.50.300:FF:000589">
    <property type="entry name" value="ABC transporter, ATP-binding subunit"/>
    <property type="match status" value="1"/>
</dbReference>
<evidence type="ECO:0000256" key="5">
    <source>
        <dbReference type="ARBA" id="ARBA00022741"/>
    </source>
</evidence>
<evidence type="ECO:0000259" key="9">
    <source>
        <dbReference type="PROSITE" id="PS50893"/>
    </source>
</evidence>
<comment type="similarity">
    <text evidence="2">Belongs to the ABC transporter superfamily.</text>
</comment>
<keyword evidence="3" id="KW-0813">Transport</keyword>
<evidence type="ECO:0000256" key="3">
    <source>
        <dbReference type="ARBA" id="ARBA00022448"/>
    </source>
</evidence>
<dbReference type="RefSeq" id="WP_015868684.1">
    <property type="nucleotide sequence ID" value="NC_012785.1"/>
</dbReference>